<dbReference type="InterPro" id="IPR011051">
    <property type="entry name" value="RmlC_Cupin_sf"/>
</dbReference>
<dbReference type="EMBL" id="JACRTF010000001">
    <property type="protein sequence ID" value="MBC8594913.1"/>
    <property type="molecule type" value="Genomic_DNA"/>
</dbReference>
<organism evidence="2 3">
    <name type="scientific">Jilunia laotingensis</name>
    <dbReference type="NCBI Taxonomy" id="2763675"/>
    <lineage>
        <taxon>Bacteria</taxon>
        <taxon>Pseudomonadati</taxon>
        <taxon>Bacteroidota</taxon>
        <taxon>Bacteroidia</taxon>
        <taxon>Bacteroidales</taxon>
        <taxon>Bacteroidaceae</taxon>
        <taxon>Jilunia</taxon>
    </lineage>
</organism>
<dbReference type="InterPro" id="IPR027565">
    <property type="entry name" value="Cupin_WbuC"/>
</dbReference>
<proteinExistence type="predicted"/>
<comment type="caution">
    <text evidence="2">The sequence shown here is derived from an EMBL/GenBank/DDBJ whole genome shotgun (WGS) entry which is preliminary data.</text>
</comment>
<dbReference type="RefSeq" id="WP_262435998.1">
    <property type="nucleotide sequence ID" value="NZ_JACRTF010000001.1"/>
</dbReference>
<keyword evidence="3" id="KW-1185">Reference proteome</keyword>
<evidence type="ECO:0000313" key="2">
    <source>
        <dbReference type="EMBL" id="MBC8594913.1"/>
    </source>
</evidence>
<sequence length="154" mass="17592">MKLITDTLLNDVSGQAKENPRLRMNYNFHNSMDAPIHRLLNALEPGTYLPPHRHKNPDKEETYLVLRGSLFAILFDDKGNVTEKVNLNPQKGMYGIEIPPCVWHSIVVLEPNTVIYEIKQGPFAPLMPDNIAPWAPDVTDKKGVEEFMNRMIEI</sequence>
<dbReference type="NCBIfam" id="TIGR04366">
    <property type="entry name" value="cupin_WbuC"/>
    <property type="match status" value="1"/>
</dbReference>
<evidence type="ECO:0000313" key="3">
    <source>
        <dbReference type="Proteomes" id="UP000651085"/>
    </source>
</evidence>
<reference evidence="2" key="1">
    <citation type="submission" date="2020-08" db="EMBL/GenBank/DDBJ databases">
        <title>Genome public.</title>
        <authorList>
            <person name="Liu C."/>
            <person name="Sun Q."/>
        </authorList>
    </citation>
    <scope>NUCLEOTIDE SEQUENCE</scope>
    <source>
        <strain evidence="2">N12</strain>
    </source>
</reference>
<dbReference type="CDD" id="cd07005">
    <property type="entry name" value="cupin_WbuC-like"/>
    <property type="match status" value="1"/>
</dbReference>
<dbReference type="InterPro" id="IPR046058">
    <property type="entry name" value="WbuC_cupin"/>
</dbReference>
<gene>
    <name evidence="2" type="ORF">H8744_17010</name>
</gene>
<dbReference type="Proteomes" id="UP000651085">
    <property type="component" value="Unassembled WGS sequence"/>
</dbReference>
<name>A0A926ISN0_9BACT</name>
<dbReference type="SUPFAM" id="SSF51182">
    <property type="entry name" value="RmlC-like cupins"/>
    <property type="match status" value="1"/>
</dbReference>
<dbReference type="AlphaFoldDB" id="A0A926ISN0"/>
<dbReference type="Gene3D" id="2.60.120.10">
    <property type="entry name" value="Jelly Rolls"/>
    <property type="match status" value="1"/>
</dbReference>
<protein>
    <submittedName>
        <fullName evidence="2">WbuC family cupin fold metalloprotein</fullName>
    </submittedName>
</protein>
<feature type="domain" description="Cupin fold metalloprotein WbuC cupin" evidence="1">
    <location>
        <begin position="4"/>
        <end position="87"/>
    </location>
</feature>
<dbReference type="Pfam" id="PF19480">
    <property type="entry name" value="DUF6016"/>
    <property type="match status" value="1"/>
</dbReference>
<accession>A0A926ISN0</accession>
<dbReference type="InterPro" id="IPR014710">
    <property type="entry name" value="RmlC-like_jellyroll"/>
</dbReference>
<evidence type="ECO:0000259" key="1">
    <source>
        <dbReference type="Pfam" id="PF19480"/>
    </source>
</evidence>